<evidence type="ECO:0000313" key="3">
    <source>
        <dbReference type="Proteomes" id="UP001412067"/>
    </source>
</evidence>
<gene>
    <name evidence="2" type="ORF">KSP40_PGU000481</name>
</gene>
<dbReference type="Proteomes" id="UP001412067">
    <property type="component" value="Unassembled WGS sequence"/>
</dbReference>
<organism evidence="2 3">
    <name type="scientific">Platanthera guangdongensis</name>
    <dbReference type="NCBI Taxonomy" id="2320717"/>
    <lineage>
        <taxon>Eukaryota</taxon>
        <taxon>Viridiplantae</taxon>
        <taxon>Streptophyta</taxon>
        <taxon>Embryophyta</taxon>
        <taxon>Tracheophyta</taxon>
        <taxon>Spermatophyta</taxon>
        <taxon>Magnoliopsida</taxon>
        <taxon>Liliopsida</taxon>
        <taxon>Asparagales</taxon>
        <taxon>Orchidaceae</taxon>
        <taxon>Orchidoideae</taxon>
        <taxon>Orchideae</taxon>
        <taxon>Orchidinae</taxon>
        <taxon>Platanthera</taxon>
    </lineage>
</organism>
<reference evidence="2 3" key="1">
    <citation type="journal article" date="2022" name="Nat. Plants">
        <title>Genomes of leafy and leafless Platanthera orchids illuminate the evolution of mycoheterotrophy.</title>
        <authorList>
            <person name="Li M.H."/>
            <person name="Liu K.W."/>
            <person name="Li Z."/>
            <person name="Lu H.C."/>
            <person name="Ye Q.L."/>
            <person name="Zhang D."/>
            <person name="Wang J.Y."/>
            <person name="Li Y.F."/>
            <person name="Zhong Z.M."/>
            <person name="Liu X."/>
            <person name="Yu X."/>
            <person name="Liu D.K."/>
            <person name="Tu X.D."/>
            <person name="Liu B."/>
            <person name="Hao Y."/>
            <person name="Liao X.Y."/>
            <person name="Jiang Y.T."/>
            <person name="Sun W.H."/>
            <person name="Chen J."/>
            <person name="Chen Y.Q."/>
            <person name="Ai Y."/>
            <person name="Zhai J.W."/>
            <person name="Wu S.S."/>
            <person name="Zhou Z."/>
            <person name="Hsiao Y.Y."/>
            <person name="Wu W.L."/>
            <person name="Chen Y.Y."/>
            <person name="Lin Y.F."/>
            <person name="Hsu J.L."/>
            <person name="Li C.Y."/>
            <person name="Wang Z.W."/>
            <person name="Zhao X."/>
            <person name="Zhong W.Y."/>
            <person name="Ma X.K."/>
            <person name="Ma L."/>
            <person name="Huang J."/>
            <person name="Chen G.Z."/>
            <person name="Huang M.Z."/>
            <person name="Huang L."/>
            <person name="Peng D.H."/>
            <person name="Luo Y.B."/>
            <person name="Zou S.Q."/>
            <person name="Chen S.P."/>
            <person name="Lan S."/>
            <person name="Tsai W.C."/>
            <person name="Van de Peer Y."/>
            <person name="Liu Z.J."/>
        </authorList>
    </citation>
    <scope>NUCLEOTIDE SEQUENCE [LARGE SCALE GENOMIC DNA]</scope>
    <source>
        <strain evidence="2">Lor288</strain>
    </source>
</reference>
<dbReference type="Pfam" id="PF13976">
    <property type="entry name" value="gag_pre-integrs"/>
    <property type="match status" value="1"/>
</dbReference>
<dbReference type="InterPro" id="IPR025724">
    <property type="entry name" value="GAG-pre-integrase_dom"/>
</dbReference>
<sequence length="73" mass="8033">MKASDSAAIWHERLGHVGMDKLKAMAEIRHVKGLPRLSSYGDGQGCAGCQHGEAYRLLKVANTQQQTDRILNN</sequence>
<proteinExistence type="predicted"/>
<evidence type="ECO:0000259" key="1">
    <source>
        <dbReference type="Pfam" id="PF13976"/>
    </source>
</evidence>
<evidence type="ECO:0000313" key="2">
    <source>
        <dbReference type="EMBL" id="KAK8963675.1"/>
    </source>
</evidence>
<dbReference type="EMBL" id="JBBWWR010000007">
    <property type="protein sequence ID" value="KAK8963675.1"/>
    <property type="molecule type" value="Genomic_DNA"/>
</dbReference>
<comment type="caution">
    <text evidence="2">The sequence shown here is derived from an EMBL/GenBank/DDBJ whole genome shotgun (WGS) entry which is preliminary data.</text>
</comment>
<keyword evidence="3" id="KW-1185">Reference proteome</keyword>
<name>A0ABR2MI18_9ASPA</name>
<accession>A0ABR2MI18</accession>
<feature type="domain" description="GAG-pre-integrase" evidence="1">
    <location>
        <begin position="2"/>
        <end position="52"/>
    </location>
</feature>
<protein>
    <recommendedName>
        <fullName evidence="1">GAG-pre-integrase domain-containing protein</fullName>
    </recommendedName>
</protein>